<organism evidence="7 8">
    <name type="scientific">Actinophytocola algeriensis</name>
    <dbReference type="NCBI Taxonomy" id="1768010"/>
    <lineage>
        <taxon>Bacteria</taxon>
        <taxon>Bacillati</taxon>
        <taxon>Actinomycetota</taxon>
        <taxon>Actinomycetes</taxon>
        <taxon>Pseudonocardiales</taxon>
        <taxon>Pseudonocardiaceae</taxon>
    </lineage>
</organism>
<evidence type="ECO:0000256" key="6">
    <source>
        <dbReference type="SAM" id="Phobius"/>
    </source>
</evidence>
<keyword evidence="4 6" id="KW-1133">Transmembrane helix</keyword>
<evidence type="ECO:0000256" key="1">
    <source>
        <dbReference type="ARBA" id="ARBA00004651"/>
    </source>
</evidence>
<comment type="subcellular location">
    <subcellularLocation>
        <location evidence="1">Cell membrane</location>
        <topology evidence="1">Multi-pass membrane protein</topology>
    </subcellularLocation>
</comment>
<reference evidence="7 8" key="1">
    <citation type="submission" date="2020-08" db="EMBL/GenBank/DDBJ databases">
        <title>Genomic Encyclopedia of Type Strains, Phase III (KMG-III): the genomes of soil and plant-associated and newly described type strains.</title>
        <authorList>
            <person name="Whitman W."/>
        </authorList>
    </citation>
    <scope>NUCLEOTIDE SEQUENCE [LARGE SCALE GENOMIC DNA]</scope>
    <source>
        <strain evidence="7 8">CECT 8960</strain>
    </source>
</reference>
<protein>
    <submittedName>
        <fullName evidence="7">Cytochrome c oxidase assembly factor CtaG</fullName>
    </submittedName>
</protein>
<comment type="caution">
    <text evidence="7">The sequence shown here is derived from an EMBL/GenBank/DDBJ whole genome shotgun (WGS) entry which is preliminary data.</text>
</comment>
<gene>
    <name evidence="7" type="ORF">FHR82_007760</name>
</gene>
<proteinExistence type="predicted"/>
<evidence type="ECO:0000256" key="3">
    <source>
        <dbReference type="ARBA" id="ARBA00022692"/>
    </source>
</evidence>
<evidence type="ECO:0000313" key="7">
    <source>
        <dbReference type="EMBL" id="MBB4911490.1"/>
    </source>
</evidence>
<accession>A0A7W7VIW9</accession>
<dbReference type="RefSeq" id="WP_184815516.1">
    <property type="nucleotide sequence ID" value="NZ_JACHJQ010000010.1"/>
</dbReference>
<keyword evidence="3 6" id="KW-0812">Transmembrane</keyword>
<evidence type="ECO:0000313" key="8">
    <source>
        <dbReference type="Proteomes" id="UP000520767"/>
    </source>
</evidence>
<keyword evidence="8" id="KW-1185">Reference proteome</keyword>
<keyword evidence="2" id="KW-1003">Cell membrane</keyword>
<dbReference type="Pfam" id="PF09678">
    <property type="entry name" value="Caa3_CtaG"/>
    <property type="match status" value="1"/>
</dbReference>
<feature type="transmembrane region" description="Helical" evidence="6">
    <location>
        <begin position="60"/>
        <end position="79"/>
    </location>
</feature>
<sequence length="108" mass="11495">MFTWSIAGPDSAPRRPGMPTRVVALVLAVAAHSVLAKVLYARAPEGPDGEAVREAAQLMYYGGDLAELALAAALFAIWYRRRAHAPWTTRLREPVSSRTGSACGGTTA</sequence>
<evidence type="ECO:0000256" key="2">
    <source>
        <dbReference type="ARBA" id="ARBA00022475"/>
    </source>
</evidence>
<dbReference type="GO" id="GO:0005886">
    <property type="term" value="C:plasma membrane"/>
    <property type="evidence" value="ECO:0007669"/>
    <property type="project" value="UniProtKB-SubCell"/>
</dbReference>
<dbReference type="EMBL" id="JACHJQ010000010">
    <property type="protein sequence ID" value="MBB4911490.1"/>
    <property type="molecule type" value="Genomic_DNA"/>
</dbReference>
<evidence type="ECO:0000256" key="5">
    <source>
        <dbReference type="ARBA" id="ARBA00023136"/>
    </source>
</evidence>
<evidence type="ECO:0000256" key="4">
    <source>
        <dbReference type="ARBA" id="ARBA00022989"/>
    </source>
</evidence>
<name>A0A7W7VIW9_9PSEU</name>
<dbReference type="InterPro" id="IPR019108">
    <property type="entry name" value="Caa3_assmbl_CtaG-rel"/>
</dbReference>
<dbReference type="AlphaFoldDB" id="A0A7W7VIW9"/>
<dbReference type="Proteomes" id="UP000520767">
    <property type="component" value="Unassembled WGS sequence"/>
</dbReference>
<keyword evidence="5 6" id="KW-0472">Membrane</keyword>